<dbReference type="EnsemblMetazoa" id="Aqu2.1.07222_001">
    <property type="protein sequence ID" value="Aqu2.1.07222_001"/>
    <property type="gene ID" value="Aqu2.1.07222"/>
</dbReference>
<protein>
    <submittedName>
        <fullName evidence="1">Uncharacterized protein</fullName>
    </submittedName>
</protein>
<evidence type="ECO:0000313" key="1">
    <source>
        <dbReference type="EnsemblMetazoa" id="Aqu2.1.07222_001"/>
    </source>
</evidence>
<name>A0A1X7SYH5_AMPQE</name>
<organism evidence="1">
    <name type="scientific">Amphimedon queenslandica</name>
    <name type="common">Sponge</name>
    <dbReference type="NCBI Taxonomy" id="400682"/>
    <lineage>
        <taxon>Eukaryota</taxon>
        <taxon>Metazoa</taxon>
        <taxon>Porifera</taxon>
        <taxon>Demospongiae</taxon>
        <taxon>Heteroscleromorpha</taxon>
        <taxon>Haplosclerida</taxon>
        <taxon>Niphatidae</taxon>
        <taxon>Amphimedon</taxon>
    </lineage>
</organism>
<accession>A0A1X7SYH5</accession>
<dbReference type="AlphaFoldDB" id="A0A1X7SYH5"/>
<reference evidence="1" key="1">
    <citation type="submission" date="2017-05" db="UniProtKB">
        <authorList>
            <consortium name="EnsemblMetazoa"/>
        </authorList>
    </citation>
    <scope>IDENTIFICATION</scope>
</reference>
<dbReference type="InParanoid" id="A0A1X7SYH5"/>
<sequence>LLLFERNILRMETRLTC</sequence>
<proteinExistence type="predicted"/>